<sequence>LQPQLISQNAHGNWTGSRPVVMGPWPSLAPTTQRVHHLQDTLPPEAWRQSIMVGTDSFDSTPTAVLPLSTSSQQWNFGVVPTSYSLTARHSSAQSSKRPTRYRQHMEIPSTQLSPVKKRVKESTPPLTLIDQLCSHQGGPSAEEAALLHLTDWSSSSSSASSHLRHPLTVSHPVLSAAGLPAPLEHSQRHHPFIVIRDTPSPVPSIITISSESEDEGDGLRSGRSCNNRHHRHHHHIIQAQQQAQQLQPDRYFDLRNLAYDESDPTTITENHLSRRGRSGTIQDGIMKPGLNYLPASFSDSALVQTFVEDGFLTVADDRESDSEDSLTISGNLLASINGNGSGAAIAAAAMPCPPASPSSIGGTSSSNSARQLLQLHHYHNQQQMLHQQSHLFNTSNIKHELTDRLPVSHSIFTPQSFVGASSSISTQPRISFTGTNHSSNKQHAKVSPYIPKQELFVNADRDKHRIRSPKMEKQTPFELELSSAAAQGKLAYVSPTVRALPTAAAKVVSVSSGSISTGAPNLNVRSHLGGRTGSMRLCVQPVGGASMSQLSPVQFGQPVLLNTTSQVDIHGDYRHCAPLHSSPLHHYLLPAHQHQQMALPSSASIRQFG</sequence>
<feature type="non-terminal residue" evidence="1">
    <location>
        <position position="610"/>
    </location>
</feature>
<evidence type="ECO:0000313" key="1">
    <source>
        <dbReference type="EMBL" id="CEK62224.1"/>
    </source>
</evidence>
<proteinExistence type="predicted"/>
<reference evidence="1" key="1">
    <citation type="submission" date="2014-12" db="EMBL/GenBank/DDBJ databases">
        <title>Insight into the proteome of Arion vulgaris.</title>
        <authorList>
            <person name="Aradska J."/>
            <person name="Bulat T."/>
            <person name="Smidak R."/>
            <person name="Sarate P."/>
            <person name="Gangsoo J."/>
            <person name="Sialana F."/>
            <person name="Bilban M."/>
            <person name="Lubec G."/>
        </authorList>
    </citation>
    <scope>NUCLEOTIDE SEQUENCE</scope>
    <source>
        <tissue evidence="1">Skin</tissue>
    </source>
</reference>
<protein>
    <submittedName>
        <fullName evidence="1">Uncharacterized protein</fullName>
    </submittedName>
</protein>
<name>A0A0B6Z0V8_9EUPU</name>
<feature type="non-terminal residue" evidence="1">
    <location>
        <position position="1"/>
    </location>
</feature>
<accession>A0A0B6Z0V8</accession>
<gene>
    <name evidence="1" type="primary">ORF44572</name>
</gene>
<dbReference type="AlphaFoldDB" id="A0A0B6Z0V8"/>
<organism evidence="1">
    <name type="scientific">Arion vulgaris</name>
    <dbReference type="NCBI Taxonomy" id="1028688"/>
    <lineage>
        <taxon>Eukaryota</taxon>
        <taxon>Metazoa</taxon>
        <taxon>Spiralia</taxon>
        <taxon>Lophotrochozoa</taxon>
        <taxon>Mollusca</taxon>
        <taxon>Gastropoda</taxon>
        <taxon>Heterobranchia</taxon>
        <taxon>Euthyneura</taxon>
        <taxon>Panpulmonata</taxon>
        <taxon>Eupulmonata</taxon>
        <taxon>Stylommatophora</taxon>
        <taxon>Helicina</taxon>
        <taxon>Arionoidea</taxon>
        <taxon>Arionidae</taxon>
        <taxon>Arion</taxon>
    </lineage>
</organism>
<dbReference type="EMBL" id="HACG01015359">
    <property type="protein sequence ID" value="CEK62224.1"/>
    <property type="molecule type" value="Transcribed_RNA"/>
</dbReference>